<evidence type="ECO:0000256" key="1">
    <source>
        <dbReference type="ARBA" id="ARBA00001974"/>
    </source>
</evidence>
<dbReference type="AlphaFoldDB" id="A0A1Y1Z8S3"/>
<evidence type="ECO:0000313" key="7">
    <source>
        <dbReference type="EMBL" id="ORY06215.1"/>
    </source>
</evidence>
<reference evidence="7 8" key="1">
    <citation type="submission" date="2016-07" db="EMBL/GenBank/DDBJ databases">
        <title>Pervasive Adenine N6-methylation of Active Genes in Fungi.</title>
        <authorList>
            <consortium name="DOE Joint Genome Institute"/>
            <person name="Mondo S.J."/>
            <person name="Dannebaum R.O."/>
            <person name="Kuo R.C."/>
            <person name="Labutti K."/>
            <person name="Haridas S."/>
            <person name="Kuo A."/>
            <person name="Salamov A."/>
            <person name="Ahrendt S.R."/>
            <person name="Lipzen A."/>
            <person name="Sullivan W."/>
            <person name="Andreopoulos W.B."/>
            <person name="Clum A."/>
            <person name="Lindquist E."/>
            <person name="Daum C."/>
            <person name="Ramamoorthy G.K."/>
            <person name="Gryganskyi A."/>
            <person name="Culley D."/>
            <person name="Magnuson J.K."/>
            <person name="James T.Y."/>
            <person name="O'Malley M.A."/>
            <person name="Stajich J.E."/>
            <person name="Spatafora J.W."/>
            <person name="Visel A."/>
            <person name="Grigoriev I.V."/>
        </authorList>
    </citation>
    <scope>NUCLEOTIDE SEQUENCE [LARGE SCALE GENOMIC DNA]</scope>
    <source>
        <strain evidence="7 8">CBS 115471</strain>
    </source>
</reference>
<dbReference type="Proteomes" id="UP000193144">
    <property type="component" value="Unassembled WGS sequence"/>
</dbReference>
<dbReference type="GO" id="GO:0071949">
    <property type="term" value="F:FAD binding"/>
    <property type="evidence" value="ECO:0007669"/>
    <property type="project" value="InterPro"/>
</dbReference>
<evidence type="ECO:0000256" key="2">
    <source>
        <dbReference type="ARBA" id="ARBA00005466"/>
    </source>
</evidence>
<feature type="domain" description="FAD-binding PCMH-type" evidence="6">
    <location>
        <begin position="32"/>
        <end position="200"/>
    </location>
</feature>
<dbReference type="PROSITE" id="PS51387">
    <property type="entry name" value="FAD_PCMH"/>
    <property type="match status" value="1"/>
</dbReference>
<dbReference type="InterPro" id="IPR016167">
    <property type="entry name" value="FAD-bd_PCMH_sub1"/>
</dbReference>
<evidence type="ECO:0000313" key="8">
    <source>
        <dbReference type="Proteomes" id="UP000193144"/>
    </source>
</evidence>
<dbReference type="OrthoDB" id="2151789at2759"/>
<dbReference type="InterPro" id="IPR016166">
    <property type="entry name" value="FAD-bd_PCMH"/>
</dbReference>
<dbReference type="InterPro" id="IPR012951">
    <property type="entry name" value="BBE"/>
</dbReference>
<dbReference type="InterPro" id="IPR050416">
    <property type="entry name" value="FAD-linked_Oxidoreductase"/>
</dbReference>
<name>A0A1Y1Z8S3_9PLEO</name>
<dbReference type="PANTHER" id="PTHR42973:SF39">
    <property type="entry name" value="FAD-BINDING PCMH-TYPE DOMAIN-CONTAINING PROTEIN"/>
    <property type="match status" value="1"/>
</dbReference>
<dbReference type="InterPro" id="IPR006094">
    <property type="entry name" value="Oxid_FAD_bind_N"/>
</dbReference>
<dbReference type="EMBL" id="MCFA01000118">
    <property type="protein sequence ID" value="ORY06215.1"/>
    <property type="molecule type" value="Genomic_DNA"/>
</dbReference>
<dbReference type="InterPro" id="IPR036318">
    <property type="entry name" value="FAD-bd_PCMH-like_sf"/>
</dbReference>
<gene>
    <name evidence="7" type="ORF">BCR34DRAFT_490327</name>
</gene>
<comment type="similarity">
    <text evidence="2">Belongs to the oxygen-dependent FAD-linked oxidoreductase family.</text>
</comment>
<dbReference type="Gene3D" id="3.30.43.10">
    <property type="entry name" value="Uridine Diphospho-n-acetylenolpyruvylglucosamine Reductase, domain 2"/>
    <property type="match status" value="1"/>
</dbReference>
<dbReference type="STRING" id="1231657.A0A1Y1Z8S3"/>
<organism evidence="7 8">
    <name type="scientific">Clohesyomyces aquaticus</name>
    <dbReference type="NCBI Taxonomy" id="1231657"/>
    <lineage>
        <taxon>Eukaryota</taxon>
        <taxon>Fungi</taxon>
        <taxon>Dikarya</taxon>
        <taxon>Ascomycota</taxon>
        <taxon>Pezizomycotina</taxon>
        <taxon>Dothideomycetes</taxon>
        <taxon>Pleosporomycetidae</taxon>
        <taxon>Pleosporales</taxon>
        <taxon>Lindgomycetaceae</taxon>
        <taxon>Clohesyomyces</taxon>
    </lineage>
</organism>
<dbReference type="InterPro" id="IPR016169">
    <property type="entry name" value="FAD-bd_PCMH_sub2"/>
</dbReference>
<keyword evidence="5" id="KW-0560">Oxidoreductase</keyword>
<comment type="caution">
    <text evidence="7">The sequence shown here is derived from an EMBL/GenBank/DDBJ whole genome shotgun (WGS) entry which is preliminary data.</text>
</comment>
<dbReference type="Gene3D" id="3.30.465.10">
    <property type="match status" value="1"/>
</dbReference>
<dbReference type="GO" id="GO:0016491">
    <property type="term" value="F:oxidoreductase activity"/>
    <property type="evidence" value="ECO:0007669"/>
    <property type="project" value="UniProtKB-KW"/>
</dbReference>
<dbReference type="PANTHER" id="PTHR42973">
    <property type="entry name" value="BINDING OXIDOREDUCTASE, PUTATIVE (AFU_ORTHOLOGUE AFUA_1G17690)-RELATED"/>
    <property type="match status" value="1"/>
</dbReference>
<dbReference type="Gene3D" id="3.40.462.20">
    <property type="match status" value="1"/>
</dbReference>
<dbReference type="Pfam" id="PF08031">
    <property type="entry name" value="BBE"/>
    <property type="match status" value="1"/>
</dbReference>
<keyword evidence="3" id="KW-0285">Flavoprotein</keyword>
<evidence type="ECO:0000256" key="5">
    <source>
        <dbReference type="ARBA" id="ARBA00023002"/>
    </source>
</evidence>
<evidence type="ECO:0000256" key="4">
    <source>
        <dbReference type="ARBA" id="ARBA00022827"/>
    </source>
</evidence>
<proteinExistence type="inferred from homology"/>
<sequence>MEKIRALLNPDEIIESSSPEYSKESKVWSAHKDKHPKLVARPKSIDSLSCLLKALNESDVEFNVRGGGCGSASARDVLISMSAFDGFEFDKEAETVVVGAGQLWRHIDAKVEEFAPGYSVPGARCPYVGVGGGTLQGGVSWMSSEYGLTSDPQNMLDAQVVKMNGDVLWASGDPDLLWALRGAGGRFGVVTAFKLKAYKYPSKVYSGMIFYPRESLSALAKAVPEFAERSTDPKIAVHFYCLDMYQGAFVGKPAVPGIGLLVYDAYGEEHGRSGAGFKWALDIPGATDTTAEMSYREVNNLSDNLEAIRGETNQMMTAVVIPNITEQLILRAWKWYDDTLAEEPKLNAGTFVLIELMQSNAFNSVKSRSETGFPRPNGRHILQLGTGALNRECTAEMHKKAVKALDDGAKQIPDRFSHGDCLPRDFEEIHEPRQMFGENLQRLQAIKKRVDPLNRLKGAYTI</sequence>
<keyword evidence="4" id="KW-0274">FAD</keyword>
<dbReference type="SUPFAM" id="SSF56176">
    <property type="entry name" value="FAD-binding/transporter-associated domain-like"/>
    <property type="match status" value="1"/>
</dbReference>
<protein>
    <submittedName>
        <fullName evidence="7">Cysteine desulfurase</fullName>
    </submittedName>
</protein>
<keyword evidence="8" id="KW-1185">Reference proteome</keyword>
<evidence type="ECO:0000259" key="6">
    <source>
        <dbReference type="PROSITE" id="PS51387"/>
    </source>
</evidence>
<comment type="cofactor">
    <cofactor evidence="1">
        <name>FAD</name>
        <dbReference type="ChEBI" id="CHEBI:57692"/>
    </cofactor>
</comment>
<dbReference type="Pfam" id="PF01565">
    <property type="entry name" value="FAD_binding_4"/>
    <property type="match status" value="1"/>
</dbReference>
<accession>A0A1Y1Z8S3</accession>
<evidence type="ECO:0000256" key="3">
    <source>
        <dbReference type="ARBA" id="ARBA00022630"/>
    </source>
</evidence>